<evidence type="ECO:0000313" key="10">
    <source>
        <dbReference type="Proteomes" id="UP000789405"/>
    </source>
</evidence>
<feature type="transmembrane region" description="Helical" evidence="7">
    <location>
        <begin position="201"/>
        <end position="224"/>
    </location>
</feature>
<evidence type="ECO:0000256" key="5">
    <source>
        <dbReference type="ARBA" id="ARBA00023136"/>
    </source>
</evidence>
<organism evidence="9 10">
    <name type="scientific">Dentiscutata erythropus</name>
    <dbReference type="NCBI Taxonomy" id="1348616"/>
    <lineage>
        <taxon>Eukaryota</taxon>
        <taxon>Fungi</taxon>
        <taxon>Fungi incertae sedis</taxon>
        <taxon>Mucoromycota</taxon>
        <taxon>Glomeromycotina</taxon>
        <taxon>Glomeromycetes</taxon>
        <taxon>Diversisporales</taxon>
        <taxon>Gigasporaceae</taxon>
        <taxon>Dentiscutata</taxon>
    </lineage>
</organism>
<keyword evidence="5 7" id="KW-0472">Membrane</keyword>
<comment type="caution">
    <text evidence="9">The sequence shown here is derived from an EMBL/GenBank/DDBJ whole genome shotgun (WGS) entry which is preliminary data.</text>
</comment>
<feature type="region of interest" description="Disordered" evidence="6">
    <location>
        <begin position="1"/>
        <end position="25"/>
    </location>
</feature>
<keyword evidence="4 7" id="KW-1133">Transmembrane helix</keyword>
<keyword evidence="3 7" id="KW-0812">Transmembrane</keyword>
<dbReference type="Gene3D" id="1.20.1740.10">
    <property type="entry name" value="Amino acid/polyamine transporter I"/>
    <property type="match status" value="1"/>
</dbReference>
<feature type="transmembrane region" description="Helical" evidence="7">
    <location>
        <begin position="178"/>
        <end position="194"/>
    </location>
</feature>
<feature type="transmembrane region" description="Helical" evidence="7">
    <location>
        <begin position="318"/>
        <end position="338"/>
    </location>
</feature>
<feature type="transmembrane region" description="Helical" evidence="7">
    <location>
        <begin position="63"/>
        <end position="84"/>
    </location>
</feature>
<accession>A0A9N9IIW0</accession>
<comment type="subcellular location">
    <subcellularLocation>
        <location evidence="1">Membrane</location>
        <topology evidence="1">Multi-pass membrane protein</topology>
    </subcellularLocation>
</comment>
<dbReference type="Pfam" id="PF01490">
    <property type="entry name" value="Aa_trans"/>
    <property type="match status" value="1"/>
</dbReference>
<evidence type="ECO:0000256" key="2">
    <source>
        <dbReference type="ARBA" id="ARBA00008066"/>
    </source>
</evidence>
<feature type="transmembrane region" description="Helical" evidence="7">
    <location>
        <begin position="90"/>
        <end position="108"/>
    </location>
</feature>
<feature type="transmembrane region" description="Helical" evidence="7">
    <location>
        <begin position="359"/>
        <end position="383"/>
    </location>
</feature>
<dbReference type="OrthoDB" id="40134at2759"/>
<feature type="domain" description="Amino acid transporter transmembrane" evidence="8">
    <location>
        <begin position="60"/>
        <end position="441"/>
    </location>
</feature>
<evidence type="ECO:0000256" key="7">
    <source>
        <dbReference type="SAM" id="Phobius"/>
    </source>
</evidence>
<sequence>MEAGEETSVFYNNPQNCNEETGETSHLCNNQQKDYNAIPKVTESIHDDLEKNSTTTSGSGSDWAAYMNIVCVVAGSGTLGISYALQQGGWISLILLIIAALMSTYTSIKLIECLYHGKTRKTSVSELAYYAFGNPGLCVVGFFFNVISLGCPILYLVLSGDNLQILFSNHGIDLGRETWVYFCATTMCVPFIFLKTMKETAWLSIFGVVTTLFVVLTVFIISIIEYPKNLKNQHDFVNFRNLPIALSTFFFSFGGNVVYPHIQASMKNRKAWPKVVKLAKFTIVFMYLLIGIPAYLTYGRNTKSPIYLSLPPGVIVDITMLMITIHILFALPVYQTAFSLELEKYIFTNISIISNTSEFILRTILRLTLVAFTVYVAIVVPYFNTIMSLLGALGNGILLMVMPILIWIKLFGWNHLKNFKEKIWVIFILIFALCGAIIGTWDALNTLSTEILSGN</sequence>
<feature type="transmembrane region" description="Helical" evidence="7">
    <location>
        <begin position="244"/>
        <end position="262"/>
    </location>
</feature>
<dbReference type="Proteomes" id="UP000789405">
    <property type="component" value="Unassembled WGS sequence"/>
</dbReference>
<evidence type="ECO:0000256" key="4">
    <source>
        <dbReference type="ARBA" id="ARBA00022989"/>
    </source>
</evidence>
<protein>
    <submittedName>
        <fullName evidence="9">27842_t:CDS:1</fullName>
    </submittedName>
</protein>
<dbReference type="PANTHER" id="PTHR22950:SF349">
    <property type="entry name" value="AMINO ACID TRANSPORTER TRANSMEMBRANE DOMAIN-CONTAINING PROTEIN"/>
    <property type="match status" value="1"/>
</dbReference>
<feature type="compositionally biased region" description="Polar residues" evidence="6">
    <location>
        <begin position="9"/>
        <end position="25"/>
    </location>
</feature>
<gene>
    <name evidence="9" type="ORF">DERYTH_LOCUS15702</name>
</gene>
<evidence type="ECO:0000259" key="8">
    <source>
        <dbReference type="Pfam" id="PF01490"/>
    </source>
</evidence>
<reference evidence="9" key="1">
    <citation type="submission" date="2021-06" db="EMBL/GenBank/DDBJ databases">
        <authorList>
            <person name="Kallberg Y."/>
            <person name="Tangrot J."/>
            <person name="Rosling A."/>
        </authorList>
    </citation>
    <scope>NUCLEOTIDE SEQUENCE</scope>
    <source>
        <strain evidence="9">MA453B</strain>
    </source>
</reference>
<feature type="transmembrane region" description="Helical" evidence="7">
    <location>
        <begin position="129"/>
        <end position="158"/>
    </location>
</feature>
<comment type="similarity">
    <text evidence="2">Belongs to the amino acid/polyamine transporter 2 family.</text>
</comment>
<keyword evidence="10" id="KW-1185">Reference proteome</keyword>
<dbReference type="PANTHER" id="PTHR22950">
    <property type="entry name" value="AMINO ACID TRANSPORTER"/>
    <property type="match status" value="1"/>
</dbReference>
<dbReference type="GO" id="GO:0015179">
    <property type="term" value="F:L-amino acid transmembrane transporter activity"/>
    <property type="evidence" value="ECO:0007669"/>
    <property type="project" value="TreeGrafter"/>
</dbReference>
<proteinExistence type="inferred from homology"/>
<feature type="transmembrane region" description="Helical" evidence="7">
    <location>
        <begin position="389"/>
        <end position="411"/>
    </location>
</feature>
<dbReference type="InterPro" id="IPR013057">
    <property type="entry name" value="AA_transpt_TM"/>
</dbReference>
<dbReference type="AlphaFoldDB" id="A0A9N9IIW0"/>
<evidence type="ECO:0000313" key="9">
    <source>
        <dbReference type="EMBL" id="CAG8737619.1"/>
    </source>
</evidence>
<evidence type="ECO:0000256" key="3">
    <source>
        <dbReference type="ARBA" id="ARBA00022692"/>
    </source>
</evidence>
<name>A0A9N9IIW0_9GLOM</name>
<evidence type="ECO:0000256" key="1">
    <source>
        <dbReference type="ARBA" id="ARBA00004141"/>
    </source>
</evidence>
<dbReference type="EMBL" id="CAJVPY010012964">
    <property type="protein sequence ID" value="CAG8737619.1"/>
    <property type="molecule type" value="Genomic_DNA"/>
</dbReference>
<evidence type="ECO:0000256" key="6">
    <source>
        <dbReference type="SAM" id="MobiDB-lite"/>
    </source>
</evidence>
<feature type="transmembrane region" description="Helical" evidence="7">
    <location>
        <begin position="423"/>
        <end position="441"/>
    </location>
</feature>
<dbReference type="GO" id="GO:0005774">
    <property type="term" value="C:vacuolar membrane"/>
    <property type="evidence" value="ECO:0007669"/>
    <property type="project" value="TreeGrafter"/>
</dbReference>
<feature type="transmembrane region" description="Helical" evidence="7">
    <location>
        <begin position="278"/>
        <end position="298"/>
    </location>
</feature>